<dbReference type="InterPro" id="IPR058245">
    <property type="entry name" value="NreC/VraR/RcsB-like_REC"/>
</dbReference>
<dbReference type="PANTHER" id="PTHR43214">
    <property type="entry name" value="TWO-COMPONENT RESPONSE REGULATOR"/>
    <property type="match status" value="1"/>
</dbReference>
<evidence type="ECO:0000256" key="2">
    <source>
        <dbReference type="ARBA" id="ARBA00023015"/>
    </source>
</evidence>
<gene>
    <name evidence="5" type="ORF">SAMN05216555_103281</name>
</gene>
<dbReference type="Proteomes" id="UP000182130">
    <property type="component" value="Unassembled WGS sequence"/>
</dbReference>
<name>A0A1G8M608_9MICC</name>
<keyword evidence="4" id="KW-0804">Transcription</keyword>
<dbReference type="SMART" id="SM00421">
    <property type="entry name" value="HTH_LUXR"/>
    <property type="match status" value="1"/>
</dbReference>
<dbReference type="PANTHER" id="PTHR43214:SF24">
    <property type="entry name" value="TRANSCRIPTIONAL REGULATORY PROTEIN NARL-RELATED"/>
    <property type="match status" value="1"/>
</dbReference>
<proteinExistence type="predicted"/>
<dbReference type="GO" id="GO:0006355">
    <property type="term" value="P:regulation of DNA-templated transcription"/>
    <property type="evidence" value="ECO:0007669"/>
    <property type="project" value="InterPro"/>
</dbReference>
<dbReference type="SUPFAM" id="SSF46894">
    <property type="entry name" value="C-terminal effector domain of the bipartite response regulators"/>
    <property type="match status" value="1"/>
</dbReference>
<protein>
    <submittedName>
        <fullName evidence="5">DNA-binding response regulator, NarL/FixJ family, contains REC and HTH domains</fullName>
    </submittedName>
</protein>
<keyword evidence="1" id="KW-0597">Phosphoprotein</keyword>
<keyword evidence="3 5" id="KW-0238">DNA-binding</keyword>
<dbReference type="EMBL" id="FNEI01000003">
    <property type="protein sequence ID" value="SDI63374.1"/>
    <property type="molecule type" value="Genomic_DNA"/>
</dbReference>
<dbReference type="InterPro" id="IPR039420">
    <property type="entry name" value="WalR-like"/>
</dbReference>
<dbReference type="Pfam" id="PF00072">
    <property type="entry name" value="Response_reg"/>
    <property type="match status" value="1"/>
</dbReference>
<dbReference type="CDD" id="cd06170">
    <property type="entry name" value="LuxR_C_like"/>
    <property type="match status" value="1"/>
</dbReference>
<reference evidence="6" key="1">
    <citation type="submission" date="2016-10" db="EMBL/GenBank/DDBJ databases">
        <authorList>
            <person name="Varghese N."/>
            <person name="Submissions S."/>
        </authorList>
    </citation>
    <scope>NUCLEOTIDE SEQUENCE [LARGE SCALE GENOMIC DNA]</scope>
    <source>
        <strain evidence="6">CGMCC 1.10783</strain>
    </source>
</reference>
<dbReference type="OrthoDB" id="9808843at2"/>
<dbReference type="SUPFAM" id="SSF52172">
    <property type="entry name" value="CheY-like"/>
    <property type="match status" value="1"/>
</dbReference>
<dbReference type="PROSITE" id="PS00622">
    <property type="entry name" value="HTH_LUXR_1"/>
    <property type="match status" value="1"/>
</dbReference>
<dbReference type="RefSeq" id="WP_074587596.1">
    <property type="nucleotide sequence ID" value="NZ_FNEI01000003.1"/>
</dbReference>
<dbReference type="PROSITE" id="PS50043">
    <property type="entry name" value="HTH_LUXR_2"/>
    <property type="match status" value="1"/>
</dbReference>
<dbReference type="InterPro" id="IPR000792">
    <property type="entry name" value="Tscrpt_reg_LuxR_C"/>
</dbReference>
<dbReference type="PROSITE" id="PS50110">
    <property type="entry name" value="RESPONSE_REGULATORY"/>
    <property type="match status" value="1"/>
</dbReference>
<evidence type="ECO:0000313" key="6">
    <source>
        <dbReference type="Proteomes" id="UP000182130"/>
    </source>
</evidence>
<keyword evidence="6" id="KW-1185">Reference proteome</keyword>
<evidence type="ECO:0000256" key="4">
    <source>
        <dbReference type="ARBA" id="ARBA00023163"/>
    </source>
</evidence>
<dbReference type="PRINTS" id="PR00038">
    <property type="entry name" value="HTHLUXR"/>
</dbReference>
<dbReference type="Gene3D" id="3.40.50.2300">
    <property type="match status" value="1"/>
</dbReference>
<accession>A0A1G8M608</accession>
<dbReference type="GO" id="GO:0000160">
    <property type="term" value="P:phosphorelay signal transduction system"/>
    <property type="evidence" value="ECO:0007669"/>
    <property type="project" value="InterPro"/>
</dbReference>
<sequence>MTKLLIVDDEPLVRSGLRAILEGEPGLEVVGEAGDGAEVPALAARLRPDVVLMDVRMPGIDGIQATRLLLEGRRPVDAGGATAGPKVLVLTTFGSDDYVYAALRCGASGFLLKRSRPEEIIQAVRTVASGDSVVFPEAVRQLTLPGHDGAAGRLLGTLSAREKDVLTELAAGRNNAEIASALYLSPETVKSHVASLLGKLRVRDRTQAVILAYETGFIRPGTRPSGG</sequence>
<keyword evidence="2" id="KW-0805">Transcription regulation</keyword>
<dbReference type="GO" id="GO:0003677">
    <property type="term" value="F:DNA binding"/>
    <property type="evidence" value="ECO:0007669"/>
    <property type="project" value="UniProtKB-KW"/>
</dbReference>
<dbReference type="InterPro" id="IPR016032">
    <property type="entry name" value="Sig_transdc_resp-reg_C-effctor"/>
</dbReference>
<dbReference type="SMART" id="SM00448">
    <property type="entry name" value="REC"/>
    <property type="match status" value="1"/>
</dbReference>
<dbReference type="AlphaFoldDB" id="A0A1G8M608"/>
<dbReference type="CDD" id="cd17535">
    <property type="entry name" value="REC_NarL-like"/>
    <property type="match status" value="1"/>
</dbReference>
<dbReference type="InterPro" id="IPR011006">
    <property type="entry name" value="CheY-like_superfamily"/>
</dbReference>
<dbReference type="InterPro" id="IPR001789">
    <property type="entry name" value="Sig_transdc_resp-reg_receiver"/>
</dbReference>
<dbReference type="Pfam" id="PF00196">
    <property type="entry name" value="GerE"/>
    <property type="match status" value="1"/>
</dbReference>
<evidence type="ECO:0000256" key="3">
    <source>
        <dbReference type="ARBA" id="ARBA00023125"/>
    </source>
</evidence>
<dbReference type="STRING" id="1045773.SAMN05216555_103281"/>
<organism evidence="5 6">
    <name type="scientific">Arthrobacter cupressi</name>
    <dbReference type="NCBI Taxonomy" id="1045773"/>
    <lineage>
        <taxon>Bacteria</taxon>
        <taxon>Bacillati</taxon>
        <taxon>Actinomycetota</taxon>
        <taxon>Actinomycetes</taxon>
        <taxon>Micrococcales</taxon>
        <taxon>Micrococcaceae</taxon>
        <taxon>Arthrobacter</taxon>
    </lineage>
</organism>
<evidence type="ECO:0000313" key="5">
    <source>
        <dbReference type="EMBL" id="SDI63374.1"/>
    </source>
</evidence>
<evidence type="ECO:0000256" key="1">
    <source>
        <dbReference type="ARBA" id="ARBA00022553"/>
    </source>
</evidence>